<reference evidence="2" key="1">
    <citation type="submission" date="2018-05" db="EMBL/GenBank/DDBJ databases">
        <authorList>
            <person name="Lanie J.A."/>
            <person name="Ng W.-L."/>
            <person name="Kazmierczak K.M."/>
            <person name="Andrzejewski T.M."/>
            <person name="Davidsen T.M."/>
            <person name="Wayne K.J."/>
            <person name="Tettelin H."/>
            <person name="Glass J.I."/>
            <person name="Rusch D."/>
            <person name="Podicherti R."/>
            <person name="Tsui H.-C.T."/>
            <person name="Winkler M.E."/>
        </authorList>
    </citation>
    <scope>NUCLEOTIDE SEQUENCE</scope>
</reference>
<name>A0A382M615_9ZZZZ</name>
<proteinExistence type="inferred from homology"/>
<comment type="similarity">
    <text evidence="1">Belongs to the CTAG/PCC1 family.</text>
</comment>
<dbReference type="NCBIfam" id="NF011470">
    <property type="entry name" value="PRK14887.1"/>
    <property type="match status" value="1"/>
</dbReference>
<organism evidence="2">
    <name type="scientific">marine metagenome</name>
    <dbReference type="NCBI Taxonomy" id="408172"/>
    <lineage>
        <taxon>unclassified sequences</taxon>
        <taxon>metagenomes</taxon>
        <taxon>ecological metagenomes</taxon>
    </lineage>
</organism>
<accession>A0A382M615</accession>
<sequence length="89" mass="9711">AAQYGSGSQKAIKDIIKHKIEFGIEFDNKKIAESIAKATEPENTGWVETIVKDNVINATIKAENLGSLREAAEDFMACLSVAEKVSKQE</sequence>
<protein>
    <submittedName>
        <fullName evidence="2">Uncharacterized protein</fullName>
    </submittedName>
</protein>
<evidence type="ECO:0000313" key="2">
    <source>
        <dbReference type="EMBL" id="SVC44058.1"/>
    </source>
</evidence>
<evidence type="ECO:0000256" key="1">
    <source>
        <dbReference type="ARBA" id="ARBA00007073"/>
    </source>
</evidence>
<dbReference type="Pfam" id="PF09341">
    <property type="entry name" value="Pcc1"/>
    <property type="match status" value="1"/>
</dbReference>
<gene>
    <name evidence="2" type="ORF">METZ01_LOCUS296912</name>
</gene>
<dbReference type="InterPro" id="IPR015419">
    <property type="entry name" value="CTAG/Pcc1"/>
</dbReference>
<dbReference type="EMBL" id="UINC01091359">
    <property type="protein sequence ID" value="SVC44058.1"/>
    <property type="molecule type" value="Genomic_DNA"/>
</dbReference>
<dbReference type="Gene3D" id="3.30.310.50">
    <property type="entry name" value="Alpha-D-phosphohexomutase, C-terminal domain"/>
    <property type="match status" value="1"/>
</dbReference>
<dbReference type="AlphaFoldDB" id="A0A382M615"/>
<feature type="non-terminal residue" evidence="2">
    <location>
        <position position="1"/>
    </location>
</feature>